<keyword evidence="3" id="KW-1185">Reference proteome</keyword>
<dbReference type="EMBL" id="CP080467">
    <property type="protein sequence ID" value="UNO49396.1"/>
    <property type="molecule type" value="Genomic_DNA"/>
</dbReference>
<proteinExistence type="predicted"/>
<dbReference type="OrthoDB" id="29496at2"/>
<dbReference type="KEGG" id="aaco:K1I37_02235"/>
<dbReference type="Pfam" id="PF13546">
    <property type="entry name" value="DDE_5"/>
    <property type="match status" value="1"/>
</dbReference>
<dbReference type="InterPro" id="IPR038721">
    <property type="entry name" value="IS701-like_DDE_dom"/>
</dbReference>
<protein>
    <submittedName>
        <fullName evidence="2">Transposase</fullName>
    </submittedName>
</protein>
<evidence type="ECO:0000313" key="3">
    <source>
        <dbReference type="Proteomes" id="UP000829401"/>
    </source>
</evidence>
<dbReference type="STRING" id="1356854.N007_19685"/>
<dbReference type="RefSeq" id="WP_021295099.1">
    <property type="nucleotide sequence ID" value="NZ_AURB01000038.1"/>
</dbReference>
<reference evidence="3" key="1">
    <citation type="journal article" date="2022" name="G3 (Bethesda)">
        <title>Unveiling the complete genome sequence of Alicyclobacillus acidoterrestris DSM 3922T, a taint-producing strain.</title>
        <authorList>
            <person name="Leonardo I.C."/>
            <person name="Barreto Crespo M.T."/>
            <person name="Gaspar F.B."/>
        </authorList>
    </citation>
    <scope>NUCLEOTIDE SEQUENCE [LARGE SCALE GENOMIC DNA]</scope>
    <source>
        <strain evidence="3">DSM 3922</strain>
    </source>
</reference>
<sequence>MVRESHGHDQLQSMITRFFHEHRIASLLKSSNIKKETGIPVIHIFRFLFQIVFLGRNVSRLLNDASTDFEKDTVYRFLNSPRHNWRKFLLSLAVAVVQRFSKLTSDDRADVLIVDDSLYDRSLSKKVELLAKVFDHTTHQFVRGFRMLTLGWSDGNSFVPVAFSLLSSENERNRLCGMSESIDKRTTGYKRRRESTMKATDVMFELLSQAQSAGVKAKYLLFDSWFAYPSVILRVITGHAMNVICMLKAMPHVYYEFEGRRVTLNQLYSQVRKRRGRAKILTSVAVIIGKDEKGRPVPAKIVFVRNRHKSRDWLALLSTDTSLPDDEIVRVYGKRWNVETFFKMTKSYLRLAKEFQGRSYDFMVAHTTIVFTRYIMLAVLSREEADPRTLGKLFYDCCDELADIRFIEVLRVLLSLLRQALQEFVDQDPILIDRVVGLFIDRLPAPLKAKLAA</sequence>
<evidence type="ECO:0000313" key="2">
    <source>
        <dbReference type="EMBL" id="UNO49396.1"/>
    </source>
</evidence>
<gene>
    <name evidence="2" type="ORF">K1I37_02235</name>
</gene>
<organism evidence="2 3">
    <name type="scientific">Alicyclobacillus acidoterrestris (strain ATCC 49025 / DSM 3922 / CIP 106132 / NCIMB 13137 / GD3B)</name>
    <dbReference type="NCBI Taxonomy" id="1356854"/>
    <lineage>
        <taxon>Bacteria</taxon>
        <taxon>Bacillati</taxon>
        <taxon>Bacillota</taxon>
        <taxon>Bacilli</taxon>
        <taxon>Bacillales</taxon>
        <taxon>Alicyclobacillaceae</taxon>
        <taxon>Alicyclobacillus</taxon>
    </lineage>
</organism>
<dbReference type="SUPFAM" id="SSF53098">
    <property type="entry name" value="Ribonuclease H-like"/>
    <property type="match status" value="1"/>
</dbReference>
<dbReference type="eggNOG" id="COG3385">
    <property type="taxonomic scope" value="Bacteria"/>
</dbReference>
<feature type="domain" description="Transposase IS701-like DDE" evidence="1">
    <location>
        <begin position="56"/>
        <end position="278"/>
    </location>
</feature>
<accession>A0A9E6ZKV1</accession>
<evidence type="ECO:0000259" key="1">
    <source>
        <dbReference type="Pfam" id="PF13546"/>
    </source>
</evidence>
<accession>T0CJR7</accession>
<dbReference type="Proteomes" id="UP000829401">
    <property type="component" value="Chromosome"/>
</dbReference>
<dbReference type="AlphaFoldDB" id="T0CJR7"/>
<dbReference type="InterPro" id="IPR012337">
    <property type="entry name" value="RNaseH-like_sf"/>
</dbReference>
<dbReference type="Gene3D" id="3.90.350.10">
    <property type="entry name" value="Transposase Inhibitor Protein From Tn5, Chain A, domain 1"/>
    <property type="match status" value="1"/>
</dbReference>
<name>T0CJR7_ALIAG</name>